<dbReference type="InterPro" id="IPR011250">
    <property type="entry name" value="OMP/PagP_B-barrel"/>
</dbReference>
<dbReference type="Gene3D" id="2.40.160.20">
    <property type="match status" value="1"/>
</dbReference>
<reference evidence="2 3" key="1">
    <citation type="submission" date="2016-11" db="EMBL/GenBank/DDBJ databases">
        <authorList>
            <person name="Jaros S."/>
            <person name="Januszkiewicz K."/>
            <person name="Wedrychowicz H."/>
        </authorList>
    </citation>
    <scope>NUCLEOTIDE SEQUENCE [LARGE SCALE GENOMIC DNA]</scope>
    <source>
        <strain evidence="2 3">DSM 18119</strain>
    </source>
</reference>
<evidence type="ECO:0000313" key="3">
    <source>
        <dbReference type="Proteomes" id="UP000184048"/>
    </source>
</evidence>
<keyword evidence="3" id="KW-1185">Reference proteome</keyword>
<dbReference type="SUPFAM" id="SSF56925">
    <property type="entry name" value="OMPA-like"/>
    <property type="match status" value="1"/>
</dbReference>
<accession>A0A1M4ZQL5</accession>
<evidence type="ECO:0000256" key="1">
    <source>
        <dbReference type="SAM" id="SignalP"/>
    </source>
</evidence>
<dbReference type="Proteomes" id="UP000184048">
    <property type="component" value="Unassembled WGS sequence"/>
</dbReference>
<keyword evidence="1" id="KW-0732">Signal</keyword>
<name>A0A1M4ZQL5_9BACT</name>
<sequence length="203" mass="22835">MQNSKKILLLAACIWSYCAYAQQGGFTSQPVKRGDYSFVVYVSGGLGHYPAYSKDLAYLDPKIQNVNPVSTIRIMWHPDHLVKVGLETGYLTFLNYTLTDSAGQRGKVLLNATPLLVEWTMALTKRFNVFAGSGVYFLTTNLDYKGKTRSKKISVGWMAAASYIQPVTKNMGIGAELKWLDAAESRDGTICLQLQWVWRFLKW</sequence>
<gene>
    <name evidence="2" type="ORF">SAMN02745131_02029</name>
</gene>
<evidence type="ECO:0008006" key="4">
    <source>
        <dbReference type="Google" id="ProtNLM"/>
    </source>
</evidence>
<dbReference type="AlphaFoldDB" id="A0A1M4ZQL5"/>
<dbReference type="OrthoDB" id="943576at2"/>
<proteinExistence type="predicted"/>
<feature type="chain" id="PRO_5012838516" description="Outer membrane protein beta-barrel domain-containing protein" evidence="1">
    <location>
        <begin position="22"/>
        <end position="203"/>
    </location>
</feature>
<organism evidence="2 3">
    <name type="scientific">Flavisolibacter ginsengisoli DSM 18119</name>
    <dbReference type="NCBI Taxonomy" id="1121884"/>
    <lineage>
        <taxon>Bacteria</taxon>
        <taxon>Pseudomonadati</taxon>
        <taxon>Bacteroidota</taxon>
        <taxon>Chitinophagia</taxon>
        <taxon>Chitinophagales</taxon>
        <taxon>Chitinophagaceae</taxon>
        <taxon>Flavisolibacter</taxon>
    </lineage>
</organism>
<dbReference type="STRING" id="1121884.SAMN02745131_02029"/>
<dbReference type="EMBL" id="FQUU01000007">
    <property type="protein sequence ID" value="SHF20092.1"/>
    <property type="molecule type" value="Genomic_DNA"/>
</dbReference>
<feature type="signal peptide" evidence="1">
    <location>
        <begin position="1"/>
        <end position="21"/>
    </location>
</feature>
<evidence type="ECO:0000313" key="2">
    <source>
        <dbReference type="EMBL" id="SHF20092.1"/>
    </source>
</evidence>
<protein>
    <recommendedName>
        <fullName evidence="4">Outer membrane protein beta-barrel domain-containing protein</fullName>
    </recommendedName>
</protein>
<dbReference type="RefSeq" id="WP_072835222.1">
    <property type="nucleotide sequence ID" value="NZ_FQUU01000007.1"/>
</dbReference>